<evidence type="ECO:0000313" key="1">
    <source>
        <dbReference type="EMBL" id="PWD81007.1"/>
    </source>
</evidence>
<evidence type="ECO:0000313" key="2">
    <source>
        <dbReference type="Proteomes" id="UP000245020"/>
    </source>
</evidence>
<dbReference type="EMBL" id="QEWQ01000004">
    <property type="protein sequence ID" value="PWD81007.1"/>
    <property type="molecule type" value="Genomic_DNA"/>
</dbReference>
<name>A0A2U2AEF6_9GAMM</name>
<reference evidence="2" key="1">
    <citation type="submission" date="2018-05" db="EMBL/GenBank/DDBJ databases">
        <title>Ignatzschineria dubaiensis sp. nov., isolated from necrotic foot tissues of dromedaries (Camelus dromedarius) and associated maggots in Dubai, United Arab Emirates.</title>
        <authorList>
            <person name="Tsang C.C."/>
            <person name="Tang J.Y.M."/>
            <person name="Fong J.Y.H."/>
            <person name="Kinne J."/>
            <person name="Lee H.H."/>
            <person name="Joseph M."/>
            <person name="Jose S."/>
            <person name="Schuster R.K."/>
            <person name="Tang Y."/>
            <person name="Sivakumar S."/>
            <person name="Chen J.H.K."/>
            <person name="Teng J.L.L."/>
            <person name="Lau S.K.P."/>
            <person name="Wernery U."/>
            <person name="Woo P.C.Y."/>
        </authorList>
    </citation>
    <scope>NUCLEOTIDE SEQUENCE [LARGE SCALE GENOMIC DNA]</scope>
    <source>
        <strain evidence="2">KCTC 22644</strain>
    </source>
</reference>
<keyword evidence="2" id="KW-1185">Reference proteome</keyword>
<proteinExistence type="predicted"/>
<comment type="caution">
    <text evidence="1">The sequence shown here is derived from an EMBL/GenBank/DDBJ whole genome shotgun (WGS) entry which is preliminary data.</text>
</comment>
<gene>
    <name evidence="1" type="ORF">DC083_07875</name>
</gene>
<sequence>MIAERLSIAHLWARGLSGFASILSRRENDRALATVLRRQVGQFLNAERYFYFSKLLGLF</sequence>
<organism evidence="1 2">
    <name type="scientific">Ignatzschineria ureiclastica</name>
    <dbReference type="NCBI Taxonomy" id="472582"/>
    <lineage>
        <taxon>Bacteria</taxon>
        <taxon>Pseudomonadati</taxon>
        <taxon>Pseudomonadota</taxon>
        <taxon>Gammaproteobacteria</taxon>
        <taxon>Cardiobacteriales</taxon>
        <taxon>Ignatzschineriaceae</taxon>
        <taxon>Ignatzschineria</taxon>
    </lineage>
</organism>
<dbReference type="AlphaFoldDB" id="A0A2U2AEF6"/>
<accession>A0A2U2AEF6</accession>
<dbReference type="Proteomes" id="UP000245020">
    <property type="component" value="Unassembled WGS sequence"/>
</dbReference>
<dbReference type="RefSeq" id="WP_109189654.1">
    <property type="nucleotide sequence ID" value="NZ_BMYA01000002.1"/>
</dbReference>
<protein>
    <submittedName>
        <fullName evidence="1">Uncharacterized protein</fullName>
    </submittedName>
</protein>